<reference evidence="2 3" key="1">
    <citation type="submission" date="2015-07" db="EMBL/GenBank/DDBJ databases">
        <title>The genome of Habropoda laboriosa.</title>
        <authorList>
            <person name="Pan H."/>
            <person name="Kapheim K."/>
        </authorList>
    </citation>
    <scope>NUCLEOTIDE SEQUENCE [LARGE SCALE GENOMIC DNA]</scope>
    <source>
        <strain evidence="2">0110345459</strain>
    </source>
</reference>
<keyword evidence="1" id="KW-0472">Membrane</keyword>
<proteinExistence type="predicted"/>
<gene>
    <name evidence="2" type="ORF">WH47_11035</name>
</gene>
<sequence length="52" mass="5773">MRLKRHVTGLNGVTFYTLSILQIGIGIVLRRSSPTGSLERSYLTNGFKPLPL</sequence>
<keyword evidence="3" id="KW-1185">Reference proteome</keyword>
<protein>
    <submittedName>
        <fullName evidence="2">Uncharacterized protein</fullName>
    </submittedName>
</protein>
<keyword evidence="1" id="KW-1133">Transmembrane helix</keyword>
<dbReference type="AlphaFoldDB" id="A0A0L7QLL5"/>
<dbReference type="Proteomes" id="UP000053825">
    <property type="component" value="Unassembled WGS sequence"/>
</dbReference>
<dbReference type="EMBL" id="KQ414924">
    <property type="protein sequence ID" value="KOC59406.1"/>
    <property type="molecule type" value="Genomic_DNA"/>
</dbReference>
<feature type="transmembrane region" description="Helical" evidence="1">
    <location>
        <begin position="7"/>
        <end position="29"/>
    </location>
</feature>
<organism evidence="2 3">
    <name type="scientific">Habropoda laboriosa</name>
    <dbReference type="NCBI Taxonomy" id="597456"/>
    <lineage>
        <taxon>Eukaryota</taxon>
        <taxon>Metazoa</taxon>
        <taxon>Ecdysozoa</taxon>
        <taxon>Arthropoda</taxon>
        <taxon>Hexapoda</taxon>
        <taxon>Insecta</taxon>
        <taxon>Pterygota</taxon>
        <taxon>Neoptera</taxon>
        <taxon>Endopterygota</taxon>
        <taxon>Hymenoptera</taxon>
        <taxon>Apocrita</taxon>
        <taxon>Aculeata</taxon>
        <taxon>Apoidea</taxon>
        <taxon>Anthophila</taxon>
        <taxon>Apidae</taxon>
        <taxon>Habropoda</taxon>
    </lineage>
</organism>
<evidence type="ECO:0000313" key="3">
    <source>
        <dbReference type="Proteomes" id="UP000053825"/>
    </source>
</evidence>
<evidence type="ECO:0000256" key="1">
    <source>
        <dbReference type="SAM" id="Phobius"/>
    </source>
</evidence>
<name>A0A0L7QLL5_9HYME</name>
<evidence type="ECO:0000313" key="2">
    <source>
        <dbReference type="EMBL" id="KOC59406.1"/>
    </source>
</evidence>
<accession>A0A0L7QLL5</accession>
<keyword evidence="1" id="KW-0812">Transmembrane</keyword>